<evidence type="ECO:0000256" key="3">
    <source>
        <dbReference type="ARBA" id="ARBA00010400"/>
    </source>
</evidence>
<dbReference type="AlphaFoldDB" id="A0A8S9U803"/>
<evidence type="ECO:0000256" key="2">
    <source>
        <dbReference type="ARBA" id="ARBA00004613"/>
    </source>
</evidence>
<dbReference type="Pfam" id="PF22748">
    <property type="entry name" value="PexRD54_WY"/>
    <property type="match status" value="2"/>
</dbReference>
<organism evidence="8 9">
    <name type="scientific">Phytophthora infestans</name>
    <name type="common">Potato late blight agent</name>
    <name type="synonym">Botrytis infestans</name>
    <dbReference type="NCBI Taxonomy" id="4787"/>
    <lineage>
        <taxon>Eukaryota</taxon>
        <taxon>Sar</taxon>
        <taxon>Stramenopiles</taxon>
        <taxon>Oomycota</taxon>
        <taxon>Peronosporomycetes</taxon>
        <taxon>Peronosporales</taxon>
        <taxon>Peronosporaceae</taxon>
        <taxon>Phytophthora</taxon>
    </lineage>
</organism>
<dbReference type="Proteomes" id="UP000704712">
    <property type="component" value="Unassembled WGS sequence"/>
</dbReference>
<comment type="similarity">
    <text evidence="3">Belongs to the RxLR effector family.</text>
</comment>
<keyword evidence="6" id="KW-0843">Virulence</keyword>
<dbReference type="GO" id="GO:0005576">
    <property type="term" value="C:extracellular region"/>
    <property type="evidence" value="ECO:0007669"/>
    <property type="project" value="UniProtKB-SubCell"/>
</dbReference>
<evidence type="ECO:0000256" key="4">
    <source>
        <dbReference type="ARBA" id="ARBA00022525"/>
    </source>
</evidence>
<evidence type="ECO:0000256" key="6">
    <source>
        <dbReference type="ARBA" id="ARBA00023026"/>
    </source>
</evidence>
<dbReference type="EMBL" id="JAACNO010001944">
    <property type="protein sequence ID" value="KAF4136453.1"/>
    <property type="molecule type" value="Genomic_DNA"/>
</dbReference>
<gene>
    <name evidence="8" type="ORF">GN958_ATG14348</name>
</gene>
<comment type="caution">
    <text evidence="8">The sequence shown here is derived from an EMBL/GenBank/DDBJ whole genome shotgun (WGS) entry which is preliminary data.</text>
</comment>
<dbReference type="InterPro" id="IPR054463">
    <property type="entry name" value="PexRD54_WY"/>
</dbReference>
<accession>A0A8S9U803</accession>
<evidence type="ECO:0000256" key="5">
    <source>
        <dbReference type="ARBA" id="ARBA00022729"/>
    </source>
</evidence>
<name>A0A8S9U803_PHYIN</name>
<dbReference type="GO" id="GO:0043657">
    <property type="term" value="C:host cell"/>
    <property type="evidence" value="ECO:0007669"/>
    <property type="project" value="UniProtKB-SubCell"/>
</dbReference>
<evidence type="ECO:0000313" key="9">
    <source>
        <dbReference type="Proteomes" id="UP000704712"/>
    </source>
</evidence>
<protein>
    <recommendedName>
        <fullName evidence="7">RxLR effector PexRD54 WY domain-containing protein</fullName>
    </recommendedName>
</protein>
<evidence type="ECO:0000256" key="1">
    <source>
        <dbReference type="ARBA" id="ARBA00004340"/>
    </source>
</evidence>
<feature type="domain" description="RxLR effector PexRD54 WY" evidence="7">
    <location>
        <begin position="7"/>
        <end position="45"/>
    </location>
</feature>
<sequence>MNNQKVSKWLKKNNDVDAVFVKLKLNTAGEDIFSNPKFLVWAKYVSKFNGQHDDQTMSMLPTLMKKYDQARLGRMLEEAKHVDATKDIATRLQSEQMRFWKNSGVTADNVFKFYKLDKGVSNLLENPAMNVWIRYANDFNPGPKTTLFEKLSKSYSDTTLSQILIAAQKSKKTEVLAADLQSQQIRVWLDRLEPPENVFKLLILDKGADGLLANPQMQTWIRYSEKYLRENPYSAKVTVIGTLTKYYSDTAMVTILKTARTHKARYAASGLERDLLAKWARAQKSTDDNLKTLKPSTAAERTRVETLYHTLLLDAAKPVLCAAIIHVHVLRIC</sequence>
<proteinExistence type="inferred from homology"/>
<keyword evidence="4" id="KW-0964">Secreted</keyword>
<evidence type="ECO:0000259" key="7">
    <source>
        <dbReference type="Pfam" id="PF22748"/>
    </source>
</evidence>
<reference evidence="8" key="1">
    <citation type="submission" date="2020-03" db="EMBL/GenBank/DDBJ databases">
        <title>Hybrid Assembly of Korean Phytophthora infestans isolates.</title>
        <authorList>
            <person name="Prokchorchik M."/>
            <person name="Lee Y."/>
            <person name="Seo J."/>
            <person name="Cho J.-H."/>
            <person name="Park Y.-E."/>
            <person name="Jang D.-C."/>
            <person name="Im J.-S."/>
            <person name="Choi J.-G."/>
            <person name="Park H.-J."/>
            <person name="Lee G.-B."/>
            <person name="Lee Y.-G."/>
            <person name="Hong S.-Y."/>
            <person name="Cho K."/>
            <person name="Sohn K.H."/>
        </authorList>
    </citation>
    <scope>NUCLEOTIDE SEQUENCE</scope>
    <source>
        <strain evidence="8">KR_2_A2</strain>
    </source>
</reference>
<keyword evidence="5" id="KW-0732">Signal</keyword>
<evidence type="ECO:0000313" key="8">
    <source>
        <dbReference type="EMBL" id="KAF4136453.1"/>
    </source>
</evidence>
<comment type="subcellular location">
    <subcellularLocation>
        <location evidence="1">Host cell</location>
    </subcellularLocation>
    <subcellularLocation>
        <location evidence="2">Secreted</location>
    </subcellularLocation>
</comment>
<feature type="domain" description="RxLR effector PexRD54 WY" evidence="7">
    <location>
        <begin position="184"/>
        <end position="223"/>
    </location>
</feature>